<sequence length="208" mass="24814">MEEQMIDIDIEKIMETIRCNIKRKNYNTNLLSFEDISSNNTGYTEEFEMRELDENLSYVNQNCNVRIEREIQAHGKLKKPIVFLKKVIRKCIRFYIVPIIEGQQDFNNSVTRSLNQVSQFIKSQSNSTQMIEDLNYEFNKNIKKELKLIEIKYAEVLMENQKLKNRLQEVEKEYNISKKDISTLTDKVERVNLNLDKLEFQLEKSKEV</sequence>
<gene>
    <name evidence="2" type="ORF">SAMN02745136_03068</name>
</gene>
<dbReference type="EMBL" id="FRAC01000015">
    <property type="protein sequence ID" value="SHK68070.1"/>
    <property type="molecule type" value="Genomic_DNA"/>
</dbReference>
<dbReference type="AlphaFoldDB" id="A0A1M6UFX2"/>
<evidence type="ECO:0000313" key="2">
    <source>
        <dbReference type="EMBL" id="SHK68070.1"/>
    </source>
</evidence>
<keyword evidence="3" id="KW-1185">Reference proteome</keyword>
<dbReference type="STRING" id="1121322.SAMN02745136_03068"/>
<proteinExistence type="predicted"/>
<name>A0A1M6UFX2_9FIRM</name>
<accession>A0A1M6UFX2</accession>
<evidence type="ECO:0000256" key="1">
    <source>
        <dbReference type="SAM" id="Coils"/>
    </source>
</evidence>
<dbReference type="OrthoDB" id="1821448at2"/>
<protein>
    <submittedName>
        <fullName evidence="2">Uncharacterized protein</fullName>
    </submittedName>
</protein>
<keyword evidence="1" id="KW-0175">Coiled coil</keyword>
<reference evidence="2 3" key="1">
    <citation type="submission" date="2016-11" db="EMBL/GenBank/DDBJ databases">
        <authorList>
            <person name="Jaros S."/>
            <person name="Januszkiewicz K."/>
            <person name="Wedrychowicz H."/>
        </authorList>
    </citation>
    <scope>NUCLEOTIDE SEQUENCE [LARGE SCALE GENOMIC DNA]</scope>
    <source>
        <strain evidence="2 3">DSM 15929</strain>
    </source>
</reference>
<feature type="coiled-coil region" evidence="1">
    <location>
        <begin position="139"/>
        <end position="208"/>
    </location>
</feature>
<dbReference type="Proteomes" id="UP000184386">
    <property type="component" value="Unassembled WGS sequence"/>
</dbReference>
<evidence type="ECO:0000313" key="3">
    <source>
        <dbReference type="Proteomes" id="UP000184386"/>
    </source>
</evidence>
<organism evidence="2 3">
    <name type="scientific">Anaerocolumna jejuensis DSM 15929</name>
    <dbReference type="NCBI Taxonomy" id="1121322"/>
    <lineage>
        <taxon>Bacteria</taxon>
        <taxon>Bacillati</taxon>
        <taxon>Bacillota</taxon>
        <taxon>Clostridia</taxon>
        <taxon>Lachnospirales</taxon>
        <taxon>Lachnospiraceae</taxon>
        <taxon>Anaerocolumna</taxon>
    </lineage>
</organism>
<dbReference type="RefSeq" id="WP_073277461.1">
    <property type="nucleotide sequence ID" value="NZ_FRAC01000015.1"/>
</dbReference>